<comment type="similarity">
    <text evidence="3">Belongs to the serpin family.</text>
</comment>
<dbReference type="OrthoDB" id="6485996at2759"/>
<keyword evidence="1" id="KW-0646">Protease inhibitor</keyword>
<dbReference type="GO" id="GO:0005615">
    <property type="term" value="C:extracellular space"/>
    <property type="evidence" value="ECO:0007669"/>
    <property type="project" value="InterPro"/>
</dbReference>
<dbReference type="SUPFAM" id="SSF56574">
    <property type="entry name" value="Serpins"/>
    <property type="match status" value="1"/>
</dbReference>
<accession>A0A443SHP5</accession>
<proteinExistence type="inferred from homology"/>
<gene>
    <name evidence="6" type="ORF">B4U80_12904</name>
</gene>
<keyword evidence="2" id="KW-0722">Serine protease inhibitor</keyword>
<name>A0A443SHP5_9ACAR</name>
<dbReference type="Gene3D" id="3.30.497.10">
    <property type="entry name" value="Antithrombin, subunit I, domain 2"/>
    <property type="match status" value="1"/>
</dbReference>
<feature type="domain" description="Serpin" evidence="5">
    <location>
        <begin position="47"/>
        <end position="405"/>
    </location>
</feature>
<dbReference type="InterPro" id="IPR023795">
    <property type="entry name" value="Serpin_CS"/>
</dbReference>
<dbReference type="InterPro" id="IPR023796">
    <property type="entry name" value="Serpin_dom"/>
</dbReference>
<feature type="region of interest" description="Disordered" evidence="4">
    <location>
        <begin position="1"/>
        <end position="23"/>
    </location>
</feature>
<evidence type="ECO:0000256" key="3">
    <source>
        <dbReference type="RuleBase" id="RU000411"/>
    </source>
</evidence>
<evidence type="ECO:0000259" key="5">
    <source>
        <dbReference type="SMART" id="SM00093"/>
    </source>
</evidence>
<dbReference type="EMBL" id="NCKV01002281">
    <property type="protein sequence ID" value="RWS27053.1"/>
    <property type="molecule type" value="Genomic_DNA"/>
</dbReference>
<dbReference type="InterPro" id="IPR042185">
    <property type="entry name" value="Serpin_sf_2"/>
</dbReference>
<protein>
    <submittedName>
        <fullName evidence="6">Serpin B11-like isoform X2</fullName>
    </submittedName>
</protein>
<dbReference type="InterPro" id="IPR042178">
    <property type="entry name" value="Serpin_sf_1"/>
</dbReference>
<dbReference type="STRING" id="299467.A0A443SHP5"/>
<dbReference type="Gene3D" id="2.30.39.10">
    <property type="entry name" value="Alpha-1-antitrypsin, domain 1"/>
    <property type="match status" value="1"/>
</dbReference>
<evidence type="ECO:0000313" key="7">
    <source>
        <dbReference type="Proteomes" id="UP000288716"/>
    </source>
</evidence>
<dbReference type="GO" id="GO:0004867">
    <property type="term" value="F:serine-type endopeptidase inhibitor activity"/>
    <property type="evidence" value="ECO:0007669"/>
    <property type="project" value="UniProtKB-KW"/>
</dbReference>
<dbReference type="Pfam" id="PF00079">
    <property type="entry name" value="Serpin"/>
    <property type="match status" value="1"/>
</dbReference>
<evidence type="ECO:0000256" key="1">
    <source>
        <dbReference type="ARBA" id="ARBA00022690"/>
    </source>
</evidence>
<evidence type="ECO:0000256" key="4">
    <source>
        <dbReference type="SAM" id="MobiDB-lite"/>
    </source>
</evidence>
<evidence type="ECO:0000313" key="6">
    <source>
        <dbReference type="EMBL" id="RWS27053.1"/>
    </source>
</evidence>
<dbReference type="InterPro" id="IPR036186">
    <property type="entry name" value="Serpin_sf"/>
</dbReference>
<comment type="caution">
    <text evidence="6">The sequence shown here is derived from an EMBL/GenBank/DDBJ whole genome shotgun (WGS) entry which is preliminary data.</text>
</comment>
<dbReference type="VEuPathDB" id="VectorBase:LDEU004986"/>
<evidence type="ECO:0000256" key="2">
    <source>
        <dbReference type="ARBA" id="ARBA00022900"/>
    </source>
</evidence>
<dbReference type="CDD" id="cd00172">
    <property type="entry name" value="serpin"/>
    <property type="match status" value="1"/>
</dbReference>
<dbReference type="PROSITE" id="PS00284">
    <property type="entry name" value="SERPIN"/>
    <property type="match status" value="1"/>
</dbReference>
<sequence>MAEESVVPDDTSSTETAEGMNDPNVSATVNTLINEGHGTHFILNFSLKLLKYMLTDEKNFVVSPLMSLCSVGAIALGTNGSTRDELTKATMNVVAGNNSDEAKLMDRIKIIFTSILKDKLDYTKSPSYLYVSNDFKVSQSYKEFANHYFGVTVNQIAFSDKAVAEINERALNDTENNVKSVIRELAEGIQMLVVNCTFFCGIWSQGFWEKKQIPFHNFDDSTSSVDFMVGYGKFKMGFNDKYRCHIIELPYNIDSTKMVILMPEQKVDFKIFLGTTSSVTEFTNLISETQLTFTDAQVWLPKFRTEFLVSLKPFYRSIGVDEAFDSTKADFSRTVEPGMASNGLFLGELVEKIVFEVKKEGKRTFRAAELPYNEIFKCNRSFLFFVLTEYKHNQVILLQGAIRLL</sequence>
<reference evidence="6 7" key="1">
    <citation type="journal article" date="2018" name="Gigascience">
        <title>Genomes of trombidid mites reveal novel predicted allergens and laterally-transferred genes associated with secondary metabolism.</title>
        <authorList>
            <person name="Dong X."/>
            <person name="Chaisiri K."/>
            <person name="Xia D."/>
            <person name="Armstrong S.D."/>
            <person name="Fang Y."/>
            <person name="Donnelly M.J."/>
            <person name="Kadowaki T."/>
            <person name="McGarry J.W."/>
            <person name="Darby A.C."/>
            <person name="Makepeace B.L."/>
        </authorList>
    </citation>
    <scope>NUCLEOTIDE SEQUENCE [LARGE SCALE GENOMIC DNA]</scope>
    <source>
        <strain evidence="6">UoL-UT</strain>
    </source>
</reference>
<keyword evidence="7" id="KW-1185">Reference proteome</keyword>
<dbReference type="PANTHER" id="PTHR11461">
    <property type="entry name" value="SERINE PROTEASE INHIBITOR, SERPIN"/>
    <property type="match status" value="1"/>
</dbReference>
<organism evidence="6 7">
    <name type="scientific">Leptotrombidium deliense</name>
    <dbReference type="NCBI Taxonomy" id="299467"/>
    <lineage>
        <taxon>Eukaryota</taxon>
        <taxon>Metazoa</taxon>
        <taxon>Ecdysozoa</taxon>
        <taxon>Arthropoda</taxon>
        <taxon>Chelicerata</taxon>
        <taxon>Arachnida</taxon>
        <taxon>Acari</taxon>
        <taxon>Acariformes</taxon>
        <taxon>Trombidiformes</taxon>
        <taxon>Prostigmata</taxon>
        <taxon>Anystina</taxon>
        <taxon>Parasitengona</taxon>
        <taxon>Trombiculoidea</taxon>
        <taxon>Trombiculidae</taxon>
        <taxon>Leptotrombidium</taxon>
    </lineage>
</organism>
<dbReference type="SMART" id="SM00093">
    <property type="entry name" value="SERPIN"/>
    <property type="match status" value="1"/>
</dbReference>
<dbReference type="Proteomes" id="UP000288716">
    <property type="component" value="Unassembled WGS sequence"/>
</dbReference>
<dbReference type="AlphaFoldDB" id="A0A443SHP5"/>
<dbReference type="InterPro" id="IPR000215">
    <property type="entry name" value="Serpin_fam"/>
</dbReference>
<dbReference type="PANTHER" id="PTHR11461:SF372">
    <property type="entry name" value="ACCESSORY GLAND PROTEIN ACP76A-RELATED"/>
    <property type="match status" value="1"/>
</dbReference>